<dbReference type="EMBL" id="FMAH01000099">
    <property type="protein sequence ID" value="SCB50725.1"/>
    <property type="molecule type" value="Genomic_DNA"/>
</dbReference>
<name>A0A1C3XF00_9HYPH</name>
<dbReference type="AlphaFoldDB" id="A0A1C3XF00"/>
<evidence type="ECO:0000313" key="1">
    <source>
        <dbReference type="EMBL" id="SCB50725.1"/>
    </source>
</evidence>
<organism evidence="1 2">
    <name type="scientific">Rhizobium miluonense</name>
    <dbReference type="NCBI Taxonomy" id="411945"/>
    <lineage>
        <taxon>Bacteria</taxon>
        <taxon>Pseudomonadati</taxon>
        <taxon>Pseudomonadota</taxon>
        <taxon>Alphaproteobacteria</taxon>
        <taxon>Hyphomicrobiales</taxon>
        <taxon>Rhizobiaceae</taxon>
        <taxon>Rhizobium/Agrobacterium group</taxon>
        <taxon>Rhizobium</taxon>
    </lineage>
</organism>
<proteinExistence type="predicted"/>
<protein>
    <submittedName>
        <fullName evidence="1">Uncharacterized protein</fullName>
    </submittedName>
</protein>
<gene>
    <name evidence="1" type="ORF">GA0061102_10994</name>
</gene>
<keyword evidence="2" id="KW-1185">Reference proteome</keyword>
<evidence type="ECO:0000313" key="2">
    <source>
        <dbReference type="Proteomes" id="UP000199435"/>
    </source>
</evidence>
<dbReference type="Proteomes" id="UP000199435">
    <property type="component" value="Unassembled WGS sequence"/>
</dbReference>
<accession>A0A1C3XF00</accession>
<reference evidence="2" key="1">
    <citation type="submission" date="2016-08" db="EMBL/GenBank/DDBJ databases">
        <authorList>
            <person name="Varghese N."/>
            <person name="Submissions Spin"/>
        </authorList>
    </citation>
    <scope>NUCLEOTIDE SEQUENCE [LARGE SCALE GENOMIC DNA]</scope>
    <source>
        <strain evidence="2">HAMBI 2971</strain>
    </source>
</reference>
<feature type="non-terminal residue" evidence="1">
    <location>
        <position position="1"/>
    </location>
</feature>
<sequence>FGFQADLYAQLTNCTFYLPENSTGATPFAPRTPFYINLLKFLLH</sequence>